<evidence type="ECO:0000256" key="2">
    <source>
        <dbReference type="ARBA" id="ARBA00022884"/>
    </source>
</evidence>
<dbReference type="Pfam" id="PF01588">
    <property type="entry name" value="tRNA_bind"/>
    <property type="match status" value="1"/>
</dbReference>
<evidence type="ECO:0000313" key="6">
    <source>
        <dbReference type="EMBL" id="OAE27448.1"/>
    </source>
</evidence>
<proteinExistence type="predicted"/>
<dbReference type="CDD" id="cd02799">
    <property type="entry name" value="tRNA_bind_EMAP-II_like"/>
    <property type="match status" value="1"/>
</dbReference>
<feature type="region of interest" description="Disordered" evidence="4">
    <location>
        <begin position="69"/>
        <end position="90"/>
    </location>
</feature>
<organism evidence="6 7">
    <name type="scientific">Marchantia polymorpha subsp. ruderalis</name>
    <dbReference type="NCBI Taxonomy" id="1480154"/>
    <lineage>
        <taxon>Eukaryota</taxon>
        <taxon>Viridiplantae</taxon>
        <taxon>Streptophyta</taxon>
        <taxon>Embryophyta</taxon>
        <taxon>Marchantiophyta</taxon>
        <taxon>Marchantiopsida</taxon>
        <taxon>Marchantiidae</taxon>
        <taxon>Marchantiales</taxon>
        <taxon>Marchantiaceae</taxon>
        <taxon>Marchantia</taxon>
    </lineage>
</organism>
<feature type="compositionally biased region" description="Polar residues" evidence="4">
    <location>
        <begin position="69"/>
        <end position="80"/>
    </location>
</feature>
<accession>A0A176W313</accession>
<dbReference type="Gene3D" id="2.40.50.140">
    <property type="entry name" value="Nucleic acid-binding proteins"/>
    <property type="match status" value="1"/>
</dbReference>
<evidence type="ECO:0000256" key="3">
    <source>
        <dbReference type="PROSITE-ProRule" id="PRU00209"/>
    </source>
</evidence>
<evidence type="ECO:0000259" key="5">
    <source>
        <dbReference type="PROSITE" id="PS50886"/>
    </source>
</evidence>
<dbReference type="PANTHER" id="PTHR11586">
    <property type="entry name" value="TRNA-AMINOACYLATION COFACTOR ARC1 FAMILY MEMBER"/>
    <property type="match status" value="1"/>
</dbReference>
<protein>
    <recommendedName>
        <fullName evidence="5">tRNA-binding domain-containing protein</fullName>
    </recommendedName>
</protein>
<evidence type="ECO:0000313" key="7">
    <source>
        <dbReference type="Proteomes" id="UP000077202"/>
    </source>
</evidence>
<gene>
    <name evidence="6" type="ORF">AXG93_3911s1300</name>
</gene>
<evidence type="ECO:0000256" key="4">
    <source>
        <dbReference type="SAM" id="MobiDB-lite"/>
    </source>
</evidence>
<dbReference type="SUPFAM" id="SSF50249">
    <property type="entry name" value="Nucleic acid-binding proteins"/>
    <property type="match status" value="1"/>
</dbReference>
<feature type="domain" description="TRNA-binding" evidence="5">
    <location>
        <begin position="95"/>
        <end position="199"/>
    </location>
</feature>
<reference evidence="6" key="1">
    <citation type="submission" date="2016-03" db="EMBL/GenBank/DDBJ databases">
        <title>Mechanisms controlling the formation of the plant cell surface in tip-growing cells are functionally conserved among land plants.</title>
        <authorList>
            <person name="Honkanen S."/>
            <person name="Jones V.A."/>
            <person name="Morieri G."/>
            <person name="Champion C."/>
            <person name="Hetherington A.J."/>
            <person name="Kelly S."/>
            <person name="Saint-Marcoux D."/>
            <person name="Proust H."/>
            <person name="Prescott H."/>
            <person name="Dolan L."/>
        </authorList>
    </citation>
    <scope>NUCLEOTIDE SEQUENCE [LARGE SCALE GENOMIC DNA]</scope>
    <source>
        <tissue evidence="6">Whole gametophyte</tissue>
    </source>
</reference>
<dbReference type="FunFam" id="2.40.50.140:FF:000225">
    <property type="entry name" value="tyrosine--tRNA ligase, cytoplasmic"/>
    <property type="match status" value="1"/>
</dbReference>
<dbReference type="PROSITE" id="PS50886">
    <property type="entry name" value="TRBD"/>
    <property type="match status" value="1"/>
</dbReference>
<name>A0A176W313_MARPO</name>
<comment type="caution">
    <text evidence="6">The sequence shown here is derived from an EMBL/GenBank/DDBJ whole genome shotgun (WGS) entry which is preliminary data.</text>
</comment>
<dbReference type="InterPro" id="IPR051270">
    <property type="entry name" value="Tyrosine-tRNA_ligase_regulator"/>
</dbReference>
<sequence>MAMVGTRIAVARTVSSIVAPLRGVIPCSASPSASCSTTTSSSSSSLSRFAASPFGSLHLRHSSVTSCTSSPAAVQASESTSPPPPPAAPAVTQAELDALDIRVGKVIRAWKHPEADSLYVEEVDLAEAEGPRTICSGLVKYLTLEELEGRNVVVLANLKPRNMRGVKSNGMLLAASNAEHTTVQLLCPPEGAAPGERVWFGAEADQSEQAAAATPNQIAKKKIWESVQPLLRTTEECVAVCQSKPMRTSAENNHEASDYGRSYGMKESFLPLAQDWVCCQRFVKTSKSGSSNEELELQFMNRLKSTFSVVMGFDTKELESTS</sequence>
<keyword evidence="1 3" id="KW-0820">tRNA-binding</keyword>
<dbReference type="GO" id="GO:0000049">
    <property type="term" value="F:tRNA binding"/>
    <property type="evidence" value="ECO:0007669"/>
    <property type="project" value="UniProtKB-UniRule"/>
</dbReference>
<dbReference type="InterPro" id="IPR002547">
    <property type="entry name" value="tRNA-bd_dom"/>
</dbReference>
<dbReference type="InterPro" id="IPR012340">
    <property type="entry name" value="NA-bd_OB-fold"/>
</dbReference>
<keyword evidence="7" id="KW-1185">Reference proteome</keyword>
<evidence type="ECO:0000256" key="1">
    <source>
        <dbReference type="ARBA" id="ARBA00022555"/>
    </source>
</evidence>
<dbReference type="AlphaFoldDB" id="A0A176W313"/>
<dbReference type="EMBL" id="LVLJ01001899">
    <property type="protein sequence ID" value="OAE27448.1"/>
    <property type="molecule type" value="Genomic_DNA"/>
</dbReference>
<keyword evidence="2 3" id="KW-0694">RNA-binding</keyword>
<dbReference type="Proteomes" id="UP000077202">
    <property type="component" value="Unassembled WGS sequence"/>
</dbReference>
<dbReference type="PANTHER" id="PTHR11586:SF47">
    <property type="entry name" value="NUCLEIC ACID-BINDING, OB-FOLD-LIKE PROTEIN"/>
    <property type="match status" value="1"/>
</dbReference>